<sequence length="63" mass="6861">MRLGSSQDNAIMVEPEANLEKEGLSEWMQPRGCNYVGAEPRGCNPMDGTRGCISVDATPYGRN</sequence>
<gene>
    <name evidence="1" type="ORF">DY000_02031050</name>
</gene>
<evidence type="ECO:0000313" key="2">
    <source>
        <dbReference type="Proteomes" id="UP000266723"/>
    </source>
</evidence>
<accession>A0ABQ7DYX9</accession>
<protein>
    <submittedName>
        <fullName evidence="1">Uncharacterized protein</fullName>
    </submittedName>
</protein>
<evidence type="ECO:0000313" key="1">
    <source>
        <dbReference type="EMBL" id="KAF3582179.1"/>
    </source>
</evidence>
<organism evidence="1 2">
    <name type="scientific">Brassica cretica</name>
    <name type="common">Mustard</name>
    <dbReference type="NCBI Taxonomy" id="69181"/>
    <lineage>
        <taxon>Eukaryota</taxon>
        <taxon>Viridiplantae</taxon>
        <taxon>Streptophyta</taxon>
        <taxon>Embryophyta</taxon>
        <taxon>Tracheophyta</taxon>
        <taxon>Spermatophyta</taxon>
        <taxon>Magnoliopsida</taxon>
        <taxon>eudicotyledons</taxon>
        <taxon>Gunneridae</taxon>
        <taxon>Pentapetalae</taxon>
        <taxon>rosids</taxon>
        <taxon>malvids</taxon>
        <taxon>Brassicales</taxon>
        <taxon>Brassicaceae</taxon>
        <taxon>Brassiceae</taxon>
        <taxon>Brassica</taxon>
    </lineage>
</organism>
<reference evidence="1 2" key="1">
    <citation type="journal article" date="2020" name="BMC Genomics">
        <title>Intraspecific diversification of the crop wild relative Brassica cretica Lam. using demographic model selection.</title>
        <authorList>
            <person name="Kioukis A."/>
            <person name="Michalopoulou V.A."/>
            <person name="Briers L."/>
            <person name="Pirintsos S."/>
            <person name="Studholme D.J."/>
            <person name="Pavlidis P."/>
            <person name="Sarris P.F."/>
        </authorList>
    </citation>
    <scope>NUCLEOTIDE SEQUENCE [LARGE SCALE GENOMIC DNA]</scope>
    <source>
        <strain evidence="2">cv. PFS-1207/04</strain>
    </source>
</reference>
<dbReference type="EMBL" id="QGKV02000649">
    <property type="protein sequence ID" value="KAF3582179.1"/>
    <property type="molecule type" value="Genomic_DNA"/>
</dbReference>
<name>A0ABQ7DYX9_BRACR</name>
<comment type="caution">
    <text evidence="1">The sequence shown here is derived from an EMBL/GenBank/DDBJ whole genome shotgun (WGS) entry which is preliminary data.</text>
</comment>
<keyword evidence="2" id="KW-1185">Reference proteome</keyword>
<proteinExistence type="predicted"/>
<dbReference type="Proteomes" id="UP000266723">
    <property type="component" value="Unassembled WGS sequence"/>
</dbReference>